<dbReference type="RefSeq" id="WP_027886911.1">
    <property type="nucleotide sequence ID" value="NZ_JBHSXZ010000002.1"/>
</dbReference>
<feature type="chain" id="PRO_5017258460" evidence="1">
    <location>
        <begin position="21"/>
        <end position="151"/>
    </location>
</feature>
<comment type="caution">
    <text evidence="2">The sequence shown here is derived from an EMBL/GenBank/DDBJ whole genome shotgun (WGS) entry which is preliminary data.</text>
</comment>
<protein>
    <submittedName>
        <fullName evidence="2">Uncharacterized protein</fullName>
    </submittedName>
</protein>
<evidence type="ECO:0000313" key="3">
    <source>
        <dbReference type="Proteomes" id="UP000266089"/>
    </source>
</evidence>
<dbReference type="AlphaFoldDB" id="A0A399DRX1"/>
<proteinExistence type="predicted"/>
<feature type="signal peptide" evidence="1">
    <location>
        <begin position="1"/>
        <end position="20"/>
    </location>
</feature>
<sequence length="151" mass="16832">MRAFSCLVVLLAFVMVPALAHERVEVGPFVFAVGQLNEPSMAGEINGLDLIIRRKADNSPVVGVEKNITVEIIGPSGQRRVYKWSEDAKDIYRLRPQSGADRAGRYQTKWILAVPGQYQVRIFGEIEGTAFDFTVGGSTFNIRDKSLFEVR</sequence>
<accession>A0A399DRX1</accession>
<keyword evidence="1" id="KW-0732">Signal</keyword>
<dbReference type="EMBL" id="QWKX01000112">
    <property type="protein sequence ID" value="RIH74479.1"/>
    <property type="molecule type" value="Genomic_DNA"/>
</dbReference>
<dbReference type="Proteomes" id="UP000266089">
    <property type="component" value="Unassembled WGS sequence"/>
</dbReference>
<reference evidence="2 3" key="1">
    <citation type="submission" date="2018-08" db="EMBL/GenBank/DDBJ databases">
        <title>Meiothermus cateniformans JCM 15151 genome sequencing project.</title>
        <authorList>
            <person name="Da Costa M.S."/>
            <person name="Albuquerque L."/>
            <person name="Raposo P."/>
            <person name="Froufe H.J.C."/>
            <person name="Barroso C.S."/>
            <person name="Egas C."/>
        </authorList>
    </citation>
    <scope>NUCLEOTIDE SEQUENCE [LARGE SCALE GENOMIC DNA]</scope>
    <source>
        <strain evidence="2 3">JCM 15151</strain>
    </source>
</reference>
<evidence type="ECO:0000256" key="1">
    <source>
        <dbReference type="SAM" id="SignalP"/>
    </source>
</evidence>
<organism evidence="2 3">
    <name type="scientific">Meiothermus taiwanensis</name>
    <dbReference type="NCBI Taxonomy" id="172827"/>
    <lineage>
        <taxon>Bacteria</taxon>
        <taxon>Thermotogati</taxon>
        <taxon>Deinococcota</taxon>
        <taxon>Deinococci</taxon>
        <taxon>Thermales</taxon>
        <taxon>Thermaceae</taxon>
        <taxon>Meiothermus</taxon>
    </lineage>
</organism>
<name>A0A399DRX1_9DEIN</name>
<dbReference type="OrthoDB" id="26481at2"/>
<evidence type="ECO:0000313" key="2">
    <source>
        <dbReference type="EMBL" id="RIH74479.1"/>
    </source>
</evidence>
<gene>
    <name evidence="2" type="ORF">Mcate_02702</name>
</gene>